<protein>
    <submittedName>
        <fullName evidence="2">Uncharacterized protein</fullName>
    </submittedName>
</protein>
<keyword evidence="1" id="KW-0732">Signal</keyword>
<dbReference type="EMBL" id="FOCM01000001">
    <property type="protein sequence ID" value="SEM72067.1"/>
    <property type="molecule type" value="Genomic_DNA"/>
</dbReference>
<proteinExistence type="predicted"/>
<feature type="chain" id="PRO_5011599572" evidence="1">
    <location>
        <begin position="32"/>
        <end position="423"/>
    </location>
</feature>
<name>A0A1H8ARD1_9RHOB</name>
<dbReference type="AlphaFoldDB" id="A0A1H8ARD1"/>
<gene>
    <name evidence="2" type="ORF">SAMN04488011_101232</name>
</gene>
<sequence>MSQLFDHGPRTPSIRHVLGTLAILSSLGATATDATADERKTLISGAIHFYDGQGNLVRPYPWSADAVIEGLKARAVNSFQQSEIQRPLALTSRERQDELLGMAVAEYTVDTSDTLELPTIVRVSFAADVWSGTLEYPLIEHLGRVDKEHLRVTRMFDSNRSQVRRIRAVIDADPQPLDSYRDAYDWTVALTNTPQGDAGSDNAEDFMLLVELVARMVEHPGAMDQRIAEDIASIDLNREFEALGGIDRYRVLSELGFVLARAPNLDQPIYTDYTFYDLARASFDRAIDLALSEGLLTRRLASIHQERYKMSCEYGLIDQAKFLDCISDIYDFMTFEPDLSILSKRVGLSDFEKYLYQVSRAPAGQGLGPATRERIICDPNLNFFWSMFAETVNASGSQPLVRTSHLGSAYDFSSQLGQCQVEG</sequence>
<evidence type="ECO:0000313" key="2">
    <source>
        <dbReference type="EMBL" id="SEM72067.1"/>
    </source>
</evidence>
<organism evidence="2 3">
    <name type="scientific">Palleronia pelagia</name>
    <dbReference type="NCBI Taxonomy" id="387096"/>
    <lineage>
        <taxon>Bacteria</taxon>
        <taxon>Pseudomonadati</taxon>
        <taxon>Pseudomonadota</taxon>
        <taxon>Alphaproteobacteria</taxon>
        <taxon>Rhodobacterales</taxon>
        <taxon>Roseobacteraceae</taxon>
        <taxon>Palleronia</taxon>
    </lineage>
</organism>
<reference evidence="3" key="1">
    <citation type="submission" date="2016-10" db="EMBL/GenBank/DDBJ databases">
        <authorList>
            <person name="Varghese N."/>
            <person name="Submissions S."/>
        </authorList>
    </citation>
    <scope>NUCLEOTIDE SEQUENCE [LARGE SCALE GENOMIC DNA]</scope>
    <source>
        <strain evidence="3">DSM 26893</strain>
    </source>
</reference>
<evidence type="ECO:0000256" key="1">
    <source>
        <dbReference type="SAM" id="SignalP"/>
    </source>
</evidence>
<dbReference type="RefSeq" id="WP_091843340.1">
    <property type="nucleotide sequence ID" value="NZ_FOCM01000001.1"/>
</dbReference>
<evidence type="ECO:0000313" key="3">
    <source>
        <dbReference type="Proteomes" id="UP000199372"/>
    </source>
</evidence>
<accession>A0A1H8ARD1</accession>
<keyword evidence="3" id="KW-1185">Reference proteome</keyword>
<feature type="signal peptide" evidence="1">
    <location>
        <begin position="1"/>
        <end position="31"/>
    </location>
</feature>
<dbReference type="Proteomes" id="UP000199372">
    <property type="component" value="Unassembled WGS sequence"/>
</dbReference>